<dbReference type="GeneID" id="108556719"/>
<feature type="coiled-coil region" evidence="5">
    <location>
        <begin position="95"/>
        <end position="122"/>
    </location>
</feature>
<keyword evidence="3" id="KW-0131">Cell cycle</keyword>
<evidence type="ECO:0000313" key="8">
    <source>
        <dbReference type="Proteomes" id="UP000695000"/>
    </source>
</evidence>
<evidence type="ECO:0000256" key="5">
    <source>
        <dbReference type="SAM" id="Coils"/>
    </source>
</evidence>
<dbReference type="InterPro" id="IPR046965">
    <property type="entry name" value="Cyclin_A/B-like"/>
</dbReference>
<dbReference type="PROSITE" id="PS00292">
    <property type="entry name" value="CYCLINS"/>
    <property type="match status" value="1"/>
</dbReference>
<dbReference type="Pfam" id="PF02984">
    <property type="entry name" value="Cyclin_C"/>
    <property type="match status" value="1"/>
</dbReference>
<dbReference type="Proteomes" id="UP000695000">
    <property type="component" value="Unplaced"/>
</dbReference>
<accession>A0ABM1M1H0</accession>
<dbReference type="InterPro" id="IPR039361">
    <property type="entry name" value="Cyclin"/>
</dbReference>
<evidence type="ECO:0000259" key="7">
    <source>
        <dbReference type="SMART" id="SM01332"/>
    </source>
</evidence>
<dbReference type="InterPro" id="IPR013763">
    <property type="entry name" value="Cyclin-like_dom"/>
</dbReference>
<evidence type="ECO:0000256" key="4">
    <source>
        <dbReference type="RuleBase" id="RU000383"/>
    </source>
</evidence>
<evidence type="ECO:0000313" key="9">
    <source>
        <dbReference type="RefSeq" id="XP_017768420.1"/>
    </source>
</evidence>
<dbReference type="InterPro" id="IPR006671">
    <property type="entry name" value="Cyclin_N"/>
</dbReference>
<keyword evidence="1" id="KW-0132">Cell division</keyword>
<evidence type="ECO:0000256" key="3">
    <source>
        <dbReference type="ARBA" id="ARBA00023306"/>
    </source>
</evidence>
<reference evidence="9" key="1">
    <citation type="submission" date="2025-08" db="UniProtKB">
        <authorList>
            <consortium name="RefSeq"/>
        </authorList>
    </citation>
    <scope>IDENTIFICATION</scope>
    <source>
        <tissue evidence="9">Whole Larva</tissue>
    </source>
</reference>
<keyword evidence="5" id="KW-0175">Coiled coil</keyword>
<feature type="domain" description="Cyclin-like" evidence="6">
    <location>
        <begin position="279"/>
        <end position="362"/>
    </location>
</feature>
<dbReference type="SMART" id="SM01332">
    <property type="entry name" value="Cyclin_C"/>
    <property type="match status" value="1"/>
</dbReference>
<dbReference type="InterPro" id="IPR048258">
    <property type="entry name" value="Cyclins_cyclin-box"/>
</dbReference>
<dbReference type="SUPFAM" id="SSF47954">
    <property type="entry name" value="Cyclin-like"/>
    <property type="match status" value="2"/>
</dbReference>
<sequence>MATFGIRPDSVEKKVRKVIAMAEASARIHPDKKPMKRTNRVALKQFNENDAKRVKLSNVVHTKQNLCINKPCKTIVRCETDYVEEKEDEEEDQRNEEAVALFESLESDLKKLRSECEREAKETEIALCRKGNFVPDIEYHFEYLNDIWLYLINMENTVKWPKPNYMVKQQHLNSTMRSVLVDWLVAVSEEYKMSDQTLHLTINYIDRFLSHMLVVKDKFQLLGSAAMMLAGKIEDVYPPDAKEWAYLSGNSYSSQQVLKMEQLILKVLNFDLQPPTALAFIQHLCVTHKLDKETMYLAMYFSELVLLEGEDYLQYLPSKLASASIALARFTLSKRNPWPRKLEASSGYTLKQLSPVVHKQNRTFNQSPIKPQQAIQTKYQTDVYHRVALLKPKILNLDETED</sequence>
<dbReference type="InterPro" id="IPR004367">
    <property type="entry name" value="Cyclin_C-dom"/>
</dbReference>
<feature type="domain" description="Cyclin C-terminal" evidence="7">
    <location>
        <begin position="275"/>
        <end position="393"/>
    </location>
</feature>
<evidence type="ECO:0000259" key="6">
    <source>
        <dbReference type="SMART" id="SM00385"/>
    </source>
</evidence>
<dbReference type="Pfam" id="PF00134">
    <property type="entry name" value="Cyclin_N"/>
    <property type="match status" value="1"/>
</dbReference>
<dbReference type="RefSeq" id="XP_017768420.1">
    <property type="nucleotide sequence ID" value="XM_017912931.1"/>
</dbReference>
<evidence type="ECO:0000256" key="2">
    <source>
        <dbReference type="ARBA" id="ARBA00023127"/>
    </source>
</evidence>
<evidence type="ECO:0000256" key="1">
    <source>
        <dbReference type="ARBA" id="ARBA00022618"/>
    </source>
</evidence>
<protein>
    <submittedName>
        <fullName evidence="9">Cyclin-A2-like</fullName>
    </submittedName>
</protein>
<dbReference type="SMART" id="SM00385">
    <property type="entry name" value="CYCLIN"/>
    <property type="match status" value="2"/>
</dbReference>
<comment type="similarity">
    <text evidence="4">Belongs to the cyclin family.</text>
</comment>
<dbReference type="Gene3D" id="1.10.472.10">
    <property type="entry name" value="Cyclin-like"/>
    <property type="match status" value="2"/>
</dbReference>
<proteinExistence type="inferred from homology"/>
<dbReference type="PANTHER" id="PTHR10177">
    <property type="entry name" value="CYCLINS"/>
    <property type="match status" value="1"/>
</dbReference>
<keyword evidence="2 4" id="KW-0195">Cyclin</keyword>
<dbReference type="PIRSF" id="PIRSF001771">
    <property type="entry name" value="Cyclin_A_B_D_E"/>
    <property type="match status" value="1"/>
</dbReference>
<name>A0ABM1M1H0_NICVS</name>
<gene>
    <name evidence="9" type="primary">LOC108556719</name>
</gene>
<organism evidence="8 9">
    <name type="scientific">Nicrophorus vespilloides</name>
    <name type="common">Boreal carrion beetle</name>
    <dbReference type="NCBI Taxonomy" id="110193"/>
    <lineage>
        <taxon>Eukaryota</taxon>
        <taxon>Metazoa</taxon>
        <taxon>Ecdysozoa</taxon>
        <taxon>Arthropoda</taxon>
        <taxon>Hexapoda</taxon>
        <taxon>Insecta</taxon>
        <taxon>Pterygota</taxon>
        <taxon>Neoptera</taxon>
        <taxon>Endopterygota</taxon>
        <taxon>Coleoptera</taxon>
        <taxon>Polyphaga</taxon>
        <taxon>Staphyliniformia</taxon>
        <taxon>Silphidae</taxon>
        <taxon>Nicrophorinae</taxon>
        <taxon>Nicrophorus</taxon>
    </lineage>
</organism>
<keyword evidence="8" id="KW-1185">Reference proteome</keyword>
<feature type="domain" description="Cyclin-like" evidence="6">
    <location>
        <begin position="182"/>
        <end position="266"/>
    </location>
</feature>
<dbReference type="InterPro" id="IPR036915">
    <property type="entry name" value="Cyclin-like_sf"/>
</dbReference>